<evidence type="ECO:0000313" key="2">
    <source>
        <dbReference type="Proteomes" id="UP001160148"/>
    </source>
</evidence>
<comment type="caution">
    <text evidence="1">The sequence shown here is derived from an EMBL/GenBank/DDBJ whole genome shotgun (WGS) entry which is preliminary data.</text>
</comment>
<reference evidence="1 2" key="1">
    <citation type="submission" date="2023-01" db="EMBL/GenBank/DDBJ databases">
        <authorList>
            <person name="Whitehead M."/>
        </authorList>
    </citation>
    <scope>NUCLEOTIDE SEQUENCE [LARGE SCALE GENOMIC DNA]</scope>
</reference>
<keyword evidence="2" id="KW-1185">Reference proteome</keyword>
<accession>A0AAV0WSI8</accession>
<dbReference type="EMBL" id="CARXXK010000002">
    <property type="protein sequence ID" value="CAI6358949.1"/>
    <property type="molecule type" value="Genomic_DNA"/>
</dbReference>
<gene>
    <name evidence="1" type="ORF">MEUPH1_LOCUS14406</name>
</gene>
<sequence length="71" mass="7678">MTAQTDQQHGFSGAPGFTTDQVLSRAHMVVLNTSTPLVSSVRVLAITYPLLIAQARTSTVVKIQHRSQLSN</sequence>
<dbReference type="Proteomes" id="UP001160148">
    <property type="component" value="Unassembled WGS sequence"/>
</dbReference>
<evidence type="ECO:0000313" key="1">
    <source>
        <dbReference type="EMBL" id="CAI6358949.1"/>
    </source>
</evidence>
<organism evidence="1 2">
    <name type="scientific">Macrosiphum euphorbiae</name>
    <name type="common">potato aphid</name>
    <dbReference type="NCBI Taxonomy" id="13131"/>
    <lineage>
        <taxon>Eukaryota</taxon>
        <taxon>Metazoa</taxon>
        <taxon>Ecdysozoa</taxon>
        <taxon>Arthropoda</taxon>
        <taxon>Hexapoda</taxon>
        <taxon>Insecta</taxon>
        <taxon>Pterygota</taxon>
        <taxon>Neoptera</taxon>
        <taxon>Paraneoptera</taxon>
        <taxon>Hemiptera</taxon>
        <taxon>Sternorrhyncha</taxon>
        <taxon>Aphidomorpha</taxon>
        <taxon>Aphidoidea</taxon>
        <taxon>Aphididae</taxon>
        <taxon>Macrosiphini</taxon>
        <taxon>Macrosiphum</taxon>
    </lineage>
</organism>
<dbReference type="AlphaFoldDB" id="A0AAV0WSI8"/>
<proteinExistence type="predicted"/>
<protein>
    <submittedName>
        <fullName evidence="1">Uncharacterized protein</fullName>
    </submittedName>
</protein>
<name>A0AAV0WSI8_9HEMI</name>